<evidence type="ECO:0000313" key="5">
    <source>
        <dbReference type="EMBL" id="SCU69787.1"/>
    </source>
</evidence>
<evidence type="ECO:0000259" key="4">
    <source>
        <dbReference type="SMART" id="SM00563"/>
    </source>
</evidence>
<feature type="transmembrane region" description="Helical" evidence="3">
    <location>
        <begin position="12"/>
        <end position="41"/>
    </location>
</feature>
<accession>A0A1G4ICB1</accession>
<protein>
    <submittedName>
        <fullName evidence="5">1-acyl-sn-glycerol-3-phosphate acyltransferase, putative</fullName>
        <ecNumber evidence="5">2.3.1.51</ecNumber>
    </submittedName>
</protein>
<dbReference type="AlphaFoldDB" id="A0A1G4ICB1"/>
<keyword evidence="2 5" id="KW-0012">Acyltransferase</keyword>
<evidence type="ECO:0000256" key="2">
    <source>
        <dbReference type="ARBA" id="ARBA00023315"/>
    </source>
</evidence>
<dbReference type="Proteomes" id="UP000195570">
    <property type="component" value="Unassembled WGS sequence"/>
</dbReference>
<dbReference type="SUPFAM" id="SSF69593">
    <property type="entry name" value="Glycerol-3-phosphate (1)-acyltransferase"/>
    <property type="match status" value="1"/>
</dbReference>
<evidence type="ECO:0000313" key="6">
    <source>
        <dbReference type="Proteomes" id="UP000195570"/>
    </source>
</evidence>
<dbReference type="InterPro" id="IPR002123">
    <property type="entry name" value="Plipid/glycerol_acylTrfase"/>
</dbReference>
<keyword evidence="6" id="KW-1185">Reference proteome</keyword>
<keyword evidence="3" id="KW-0472">Membrane</keyword>
<feature type="domain" description="Phospholipid/glycerol acyltransferase" evidence="4">
    <location>
        <begin position="85"/>
        <end position="210"/>
    </location>
</feature>
<keyword evidence="3" id="KW-0812">Transmembrane</keyword>
<proteinExistence type="predicted"/>
<dbReference type="GO" id="GO:0006654">
    <property type="term" value="P:phosphatidic acid biosynthetic process"/>
    <property type="evidence" value="ECO:0007669"/>
    <property type="project" value="TreeGrafter"/>
</dbReference>
<dbReference type="Pfam" id="PF01553">
    <property type="entry name" value="Acyltransferase"/>
    <property type="match status" value="1"/>
</dbReference>
<dbReference type="PANTHER" id="PTHR10434:SF11">
    <property type="entry name" value="1-ACYL-SN-GLYCEROL-3-PHOSPHATE ACYLTRANSFERASE"/>
    <property type="match status" value="1"/>
</dbReference>
<dbReference type="GO" id="GO:0005783">
    <property type="term" value="C:endoplasmic reticulum"/>
    <property type="evidence" value="ECO:0007669"/>
    <property type="project" value="TreeGrafter"/>
</dbReference>
<dbReference type="SMART" id="SM00563">
    <property type="entry name" value="PlsC"/>
    <property type="match status" value="1"/>
</dbReference>
<name>A0A1G4ICB1_TRYEQ</name>
<dbReference type="RefSeq" id="XP_067080692.1">
    <property type="nucleotide sequence ID" value="XM_067224591.1"/>
</dbReference>
<dbReference type="EC" id="2.3.1.51" evidence="5"/>
<comment type="caution">
    <text evidence="5">The sequence shown here is derived from an EMBL/GenBank/DDBJ whole genome shotgun (WGS) entry which is preliminary data.</text>
</comment>
<keyword evidence="1 5" id="KW-0808">Transferase</keyword>
<dbReference type="GeneID" id="92375296"/>
<dbReference type="EMBL" id="CZPT02001308">
    <property type="protein sequence ID" value="SCU69787.1"/>
    <property type="molecule type" value="Genomic_DNA"/>
</dbReference>
<organism evidence="5 6">
    <name type="scientific">Trypanosoma equiperdum</name>
    <dbReference type="NCBI Taxonomy" id="5694"/>
    <lineage>
        <taxon>Eukaryota</taxon>
        <taxon>Discoba</taxon>
        <taxon>Euglenozoa</taxon>
        <taxon>Kinetoplastea</taxon>
        <taxon>Metakinetoplastina</taxon>
        <taxon>Trypanosomatida</taxon>
        <taxon>Trypanosomatidae</taxon>
        <taxon>Trypanosoma</taxon>
    </lineage>
</organism>
<evidence type="ECO:0000256" key="3">
    <source>
        <dbReference type="SAM" id="Phobius"/>
    </source>
</evidence>
<sequence length="271" mass="30359">MGANYAVRCLATVYLFLLMLIGWIGAWLLQLVVITFTYPFWTSEQRADCCALIFRIANFLSLDALNPFWKSTILRPFPNVQEKKVLVVMNHLSGADPFLMVRVLLPRDAAWVAKNDLFRVPFGGWAMANGDDLCVQFKNKKAGLETVKGTVAPMMEAARAKIHRGRMLAVFPEGARNDTPENGLKPFRPGFFTLAKEEGATIVPIAISGTDDCWPKHSFLMDVGHAYFSCGDPIATNNFNTVEELVDYVWNAVTDLRSTHPSTKENSHKDR</sequence>
<gene>
    <name evidence="5" type="ORF">TEOVI_000135600</name>
</gene>
<keyword evidence="3" id="KW-1133">Transmembrane helix</keyword>
<dbReference type="VEuPathDB" id="TriTrypDB:TEOVI_000135600"/>
<dbReference type="CDD" id="cd07989">
    <property type="entry name" value="LPLAT_AGPAT-like"/>
    <property type="match status" value="1"/>
</dbReference>
<reference evidence="5" key="1">
    <citation type="submission" date="2016-09" db="EMBL/GenBank/DDBJ databases">
        <authorList>
            <person name="Hebert L."/>
            <person name="Moumen B."/>
        </authorList>
    </citation>
    <scope>NUCLEOTIDE SEQUENCE [LARGE SCALE GENOMIC DNA]</scope>
    <source>
        <strain evidence="5">OVI</strain>
    </source>
</reference>
<dbReference type="GO" id="GO:0003841">
    <property type="term" value="F:1-acylglycerol-3-phosphate O-acyltransferase activity"/>
    <property type="evidence" value="ECO:0007669"/>
    <property type="project" value="UniProtKB-EC"/>
</dbReference>
<dbReference type="PANTHER" id="PTHR10434">
    <property type="entry name" value="1-ACYL-SN-GLYCEROL-3-PHOSPHATE ACYLTRANSFERASE"/>
    <property type="match status" value="1"/>
</dbReference>
<evidence type="ECO:0000256" key="1">
    <source>
        <dbReference type="ARBA" id="ARBA00022679"/>
    </source>
</evidence>